<evidence type="ECO:0000313" key="5">
    <source>
        <dbReference type="EMBL" id="MEJ8851429.1"/>
    </source>
</evidence>
<dbReference type="Proteomes" id="UP001385892">
    <property type="component" value="Unassembled WGS sequence"/>
</dbReference>
<keyword evidence="2 4" id="KW-0489">Methyltransferase</keyword>
<dbReference type="GO" id="GO:0032259">
    <property type="term" value="P:methylation"/>
    <property type="evidence" value="ECO:0007669"/>
    <property type="project" value="UniProtKB-KW"/>
</dbReference>
<comment type="caution">
    <text evidence="5">The sequence shown here is derived from an EMBL/GenBank/DDBJ whole genome shotgun (WGS) entry which is preliminary data.</text>
</comment>
<comment type="similarity">
    <text evidence="1 4">Belongs to the UPF0677 family.</text>
</comment>
<dbReference type="PANTHER" id="PTHR43619:SF2">
    <property type="entry name" value="S-ADENOSYL-L-METHIONINE-DEPENDENT METHYLTRANSFERASES SUPERFAMILY PROTEIN"/>
    <property type="match status" value="1"/>
</dbReference>
<accession>A0ABU8WVN4</accession>
<protein>
    <recommendedName>
        <fullName evidence="4">S-adenosyl-L-methionine-dependent methyltransferase</fullName>
        <ecNumber evidence="4">2.1.1.-</ecNumber>
    </recommendedName>
</protein>
<reference evidence="5 6" key="1">
    <citation type="submission" date="2024-03" db="EMBL/GenBank/DDBJ databases">
        <title>Novel species of the genus Variovorax.</title>
        <authorList>
            <person name="Liu Q."/>
            <person name="Xin Y.-H."/>
        </authorList>
    </citation>
    <scope>NUCLEOTIDE SEQUENCE [LARGE SCALE GENOMIC DNA]</scope>
    <source>
        <strain evidence="5 6">KACC 18900</strain>
    </source>
</reference>
<name>A0ABU8WVN4_9BURK</name>
<keyword evidence="4" id="KW-0949">S-adenosyl-L-methionine</keyword>
<proteinExistence type="inferred from homology"/>
<dbReference type="GO" id="GO:0008168">
    <property type="term" value="F:methyltransferase activity"/>
    <property type="evidence" value="ECO:0007669"/>
    <property type="project" value="UniProtKB-KW"/>
</dbReference>
<sequence length="313" mass="33416">MIPADPSRTALATSMMRATHSRTAPSPLLDDRWGDRLVPDAVRAAALQAVLSRLEPDARTQALRAPDSVLDNALRANAAYADVILRSRYAEDVLATAIQRGVDQYVLVGAGFDSFALRQPAHTPSLSVFEIDHPATQGMKRRRLAECGIAPLDNLHFIAADLSTESLDAALARSSFQSTRPSFFSWLGVTMYLTREANLATLRAIATCAAPGSDLVFTYVDSAVFEPGYSASESFQQLRASVASAGEAFLSGFDPATLADELREIGLDLLEDLSGLEVAARYDKAGVNGLRSSAAAHIAHVRVVGGAAQRKGE</sequence>
<evidence type="ECO:0000256" key="3">
    <source>
        <dbReference type="ARBA" id="ARBA00022679"/>
    </source>
</evidence>
<evidence type="ECO:0000256" key="2">
    <source>
        <dbReference type="ARBA" id="ARBA00022603"/>
    </source>
</evidence>
<keyword evidence="6" id="KW-1185">Reference proteome</keyword>
<dbReference type="PANTHER" id="PTHR43619">
    <property type="entry name" value="S-ADENOSYL-L-METHIONINE-DEPENDENT METHYLTRANSFERASE YKTD-RELATED"/>
    <property type="match status" value="1"/>
</dbReference>
<dbReference type="EMBL" id="JBBKZT010000022">
    <property type="protein sequence ID" value="MEJ8851429.1"/>
    <property type="molecule type" value="Genomic_DNA"/>
</dbReference>
<dbReference type="InterPro" id="IPR029063">
    <property type="entry name" value="SAM-dependent_MTases_sf"/>
</dbReference>
<dbReference type="Gene3D" id="3.40.50.150">
    <property type="entry name" value="Vaccinia Virus protein VP39"/>
    <property type="match status" value="1"/>
</dbReference>
<dbReference type="RefSeq" id="WP_340347061.1">
    <property type="nucleotide sequence ID" value="NZ_JBBKZT010000022.1"/>
</dbReference>
<evidence type="ECO:0000256" key="4">
    <source>
        <dbReference type="RuleBase" id="RU362030"/>
    </source>
</evidence>
<dbReference type="SUPFAM" id="SSF53335">
    <property type="entry name" value="S-adenosyl-L-methionine-dependent methyltransferases"/>
    <property type="match status" value="1"/>
</dbReference>
<dbReference type="InterPro" id="IPR007213">
    <property type="entry name" value="Ppm1/Ppm2/Tcmp"/>
</dbReference>
<gene>
    <name evidence="5" type="ORF">WKW82_32660</name>
</gene>
<organism evidence="5 6">
    <name type="scientific">Variovorax rhizosphaerae</name>
    <dbReference type="NCBI Taxonomy" id="1836200"/>
    <lineage>
        <taxon>Bacteria</taxon>
        <taxon>Pseudomonadati</taxon>
        <taxon>Pseudomonadota</taxon>
        <taxon>Betaproteobacteria</taxon>
        <taxon>Burkholderiales</taxon>
        <taxon>Comamonadaceae</taxon>
        <taxon>Variovorax</taxon>
    </lineage>
</organism>
<comment type="function">
    <text evidence="4">Exhibits S-adenosyl-L-methionine-dependent methyltransferase activity.</text>
</comment>
<dbReference type="InterPro" id="IPR011610">
    <property type="entry name" value="SAM_mthyl_Trfase_ML2640-like"/>
</dbReference>
<dbReference type="EC" id="2.1.1.-" evidence="4"/>
<dbReference type="NCBIfam" id="TIGR00027">
    <property type="entry name" value="mthyl_TIGR00027"/>
    <property type="match status" value="1"/>
</dbReference>
<evidence type="ECO:0000313" key="6">
    <source>
        <dbReference type="Proteomes" id="UP001385892"/>
    </source>
</evidence>
<keyword evidence="3 5" id="KW-0808">Transferase</keyword>
<dbReference type="Pfam" id="PF04072">
    <property type="entry name" value="LCM"/>
    <property type="match status" value="1"/>
</dbReference>
<evidence type="ECO:0000256" key="1">
    <source>
        <dbReference type="ARBA" id="ARBA00008138"/>
    </source>
</evidence>